<evidence type="ECO:0000313" key="4">
    <source>
        <dbReference type="Proteomes" id="UP000076154"/>
    </source>
</evidence>
<dbReference type="Proteomes" id="UP000076154">
    <property type="component" value="Unassembled WGS sequence"/>
</dbReference>
<dbReference type="Gene3D" id="3.50.50.60">
    <property type="entry name" value="FAD/NAD(P)-binding domain"/>
    <property type="match status" value="2"/>
</dbReference>
<dbReference type="PANTHER" id="PTHR13847:SF150">
    <property type="entry name" value="OXIDOREDUCTASE TDA3-RELATED"/>
    <property type="match status" value="1"/>
</dbReference>
<dbReference type="AlphaFoldDB" id="A0A369KB61"/>
<dbReference type="InterPro" id="IPR006076">
    <property type="entry name" value="FAD-dep_OxRdtase"/>
</dbReference>
<dbReference type="InParanoid" id="A0A369KB61"/>
<dbReference type="PANTHER" id="PTHR13847">
    <property type="entry name" value="SARCOSINE DEHYDROGENASE-RELATED"/>
    <property type="match status" value="1"/>
</dbReference>
<feature type="region of interest" description="Disordered" evidence="1">
    <location>
        <begin position="1"/>
        <end position="46"/>
    </location>
</feature>
<dbReference type="Pfam" id="PF01266">
    <property type="entry name" value="DAO"/>
    <property type="match status" value="1"/>
</dbReference>
<dbReference type="GO" id="GO:0042147">
    <property type="term" value="P:retrograde transport, endosome to Golgi"/>
    <property type="evidence" value="ECO:0007669"/>
    <property type="project" value="TreeGrafter"/>
</dbReference>
<feature type="compositionally biased region" description="Low complexity" evidence="1">
    <location>
        <begin position="17"/>
        <end position="31"/>
    </location>
</feature>
<accession>A0A369KB61</accession>
<dbReference type="FunCoup" id="A0A369KB61">
    <property type="interactions" value="56"/>
</dbReference>
<reference evidence="3" key="1">
    <citation type="submission" date="2018-04" db="EMBL/GenBank/DDBJ databases">
        <title>Whole genome sequencing of Hypsizygus marmoreus.</title>
        <authorList>
            <person name="Choi I.-G."/>
            <person name="Min B."/>
            <person name="Kim J.-G."/>
            <person name="Kim S."/>
            <person name="Oh Y.-L."/>
            <person name="Kong W.-S."/>
            <person name="Park H."/>
            <person name="Jeong J."/>
            <person name="Song E.-S."/>
        </authorList>
    </citation>
    <scope>NUCLEOTIDE SEQUENCE [LARGE SCALE GENOMIC DNA]</scope>
    <source>
        <strain evidence="3">51987-8</strain>
    </source>
</reference>
<dbReference type="InterPro" id="IPR036188">
    <property type="entry name" value="FAD/NAD-bd_sf"/>
</dbReference>
<dbReference type="Gene3D" id="3.30.9.10">
    <property type="entry name" value="D-Amino Acid Oxidase, subunit A, domain 2"/>
    <property type="match status" value="1"/>
</dbReference>
<sequence>MKLYTTTFNERDTTSVRPASPARSSIFSPSSKSHRRHLCPPPTNSIRRGMSQLEPYEIVIIGGGIIGCTTAYYLSHHPSFIPTQTHITLLEASTHGPAQGASGKAGGLVARWAYPKALVDVSFDEHVRLAREHGGEERWGWRYVGCGSWTGRGVIQTDQGNEGKGYGDALGALGKKGKRRSLEKTLGLEEHLDPKRSAPLRRKKKTGLPDDLLWVSEDLTDSYEPMAGPEETAQVHPYQFTTSMLALAQSRGGVDYVQGKATGIVQVDGKVTGVEYLPGLESPISEIALKKTIPATHIILAAGAWSSTLLSNLPITGTRAHSITIRPPPDAPIAPYVLFTTITLPSPTTHGQRGKRTIIADPEIYARPDGEVYACGPGDDAPLPDTVDDVVVHEEACESVYRHVGAISRELREGTVGKRQACFLPTVTTEGGGPIVGEVEGARGLVVAVGHTCWGICNAPGTARAISELVMGGEITCADLKTLHPSLFL</sequence>
<organism evidence="3 4">
    <name type="scientific">Hypsizygus marmoreus</name>
    <name type="common">White beech mushroom</name>
    <name type="synonym">Agaricus marmoreus</name>
    <dbReference type="NCBI Taxonomy" id="39966"/>
    <lineage>
        <taxon>Eukaryota</taxon>
        <taxon>Fungi</taxon>
        <taxon>Dikarya</taxon>
        <taxon>Basidiomycota</taxon>
        <taxon>Agaricomycotina</taxon>
        <taxon>Agaricomycetes</taxon>
        <taxon>Agaricomycetidae</taxon>
        <taxon>Agaricales</taxon>
        <taxon>Tricholomatineae</taxon>
        <taxon>Lyophyllaceae</taxon>
        <taxon>Hypsizygus</taxon>
    </lineage>
</organism>
<gene>
    <name evidence="3" type="ORF">Hypma_001299</name>
</gene>
<evidence type="ECO:0000313" key="3">
    <source>
        <dbReference type="EMBL" id="RDB28176.1"/>
    </source>
</evidence>
<name>A0A369KB61_HYPMA</name>
<dbReference type="STRING" id="39966.A0A369KB61"/>
<dbReference type="GO" id="GO:0005829">
    <property type="term" value="C:cytosol"/>
    <property type="evidence" value="ECO:0007669"/>
    <property type="project" value="GOC"/>
</dbReference>
<feature type="domain" description="FAD dependent oxidoreductase" evidence="2">
    <location>
        <begin position="58"/>
        <end position="469"/>
    </location>
</feature>
<proteinExistence type="predicted"/>
<comment type="caution">
    <text evidence="3">The sequence shown here is derived from an EMBL/GenBank/DDBJ whole genome shotgun (WGS) entry which is preliminary data.</text>
</comment>
<protein>
    <submittedName>
        <fullName evidence="3">Oxidoreductase C1F5.03c</fullName>
    </submittedName>
</protein>
<dbReference type="EMBL" id="LUEZ02000012">
    <property type="protein sequence ID" value="RDB28176.1"/>
    <property type="molecule type" value="Genomic_DNA"/>
</dbReference>
<evidence type="ECO:0000259" key="2">
    <source>
        <dbReference type="Pfam" id="PF01266"/>
    </source>
</evidence>
<keyword evidence="4" id="KW-1185">Reference proteome</keyword>
<dbReference type="OrthoDB" id="498204at2759"/>
<evidence type="ECO:0000256" key="1">
    <source>
        <dbReference type="SAM" id="MobiDB-lite"/>
    </source>
</evidence>
<dbReference type="SUPFAM" id="SSF51905">
    <property type="entry name" value="FAD/NAD(P)-binding domain"/>
    <property type="match status" value="1"/>
</dbReference>
<dbReference type="GO" id="GO:0005770">
    <property type="term" value="C:late endosome"/>
    <property type="evidence" value="ECO:0007669"/>
    <property type="project" value="TreeGrafter"/>
</dbReference>